<evidence type="ECO:0000259" key="16">
    <source>
        <dbReference type="PROSITE" id="PS51755"/>
    </source>
</evidence>
<dbReference type="SUPFAM" id="SSF52172">
    <property type="entry name" value="CheY-like"/>
    <property type="match status" value="1"/>
</dbReference>
<evidence type="ECO:0000256" key="5">
    <source>
        <dbReference type="ARBA" id="ARBA00022553"/>
    </source>
</evidence>
<dbReference type="SMART" id="SM00448">
    <property type="entry name" value="REC"/>
    <property type="match status" value="1"/>
</dbReference>
<dbReference type="PANTHER" id="PTHR48111:SF40">
    <property type="entry name" value="PHOSPHATE REGULON TRANSCRIPTIONAL REGULATORY PROTEIN PHOB"/>
    <property type="match status" value="1"/>
</dbReference>
<dbReference type="Proteomes" id="UP000077763">
    <property type="component" value="Unassembled WGS sequence"/>
</dbReference>
<keyword evidence="5 13" id="KW-0597">Phosphoprotein</keyword>
<dbReference type="GO" id="GO:0000976">
    <property type="term" value="F:transcription cis-regulatory region binding"/>
    <property type="evidence" value="ECO:0007669"/>
    <property type="project" value="TreeGrafter"/>
</dbReference>
<evidence type="ECO:0000256" key="1">
    <source>
        <dbReference type="ARBA" id="ARBA00004496"/>
    </source>
</evidence>
<evidence type="ECO:0000256" key="2">
    <source>
        <dbReference type="ARBA" id="ARBA00013332"/>
    </source>
</evidence>
<dbReference type="Gene3D" id="3.40.50.2300">
    <property type="match status" value="1"/>
</dbReference>
<evidence type="ECO:0000256" key="14">
    <source>
        <dbReference type="PROSITE-ProRule" id="PRU01091"/>
    </source>
</evidence>
<evidence type="ECO:0000256" key="9">
    <source>
        <dbReference type="ARBA" id="ARBA00023125"/>
    </source>
</evidence>
<name>A0A177MR65_METMH</name>
<keyword evidence="7" id="KW-0902">Two-component regulatory system</keyword>
<evidence type="ECO:0000313" key="18">
    <source>
        <dbReference type="Proteomes" id="UP000077763"/>
    </source>
</evidence>
<dbReference type="GO" id="GO:0006355">
    <property type="term" value="P:regulation of DNA-templated transcription"/>
    <property type="evidence" value="ECO:0007669"/>
    <property type="project" value="InterPro"/>
</dbReference>
<evidence type="ECO:0000256" key="13">
    <source>
        <dbReference type="PROSITE-ProRule" id="PRU00169"/>
    </source>
</evidence>
<evidence type="ECO:0000256" key="7">
    <source>
        <dbReference type="ARBA" id="ARBA00023012"/>
    </source>
</evidence>
<protein>
    <recommendedName>
        <fullName evidence="2">Phosphate regulon transcriptional regulatory protein PhoB</fullName>
    </recommendedName>
</protein>
<dbReference type="EMBL" id="LUUH01000024">
    <property type="protein sequence ID" value="OAI08151.1"/>
    <property type="molecule type" value="Genomic_DNA"/>
</dbReference>
<evidence type="ECO:0000256" key="3">
    <source>
        <dbReference type="ARBA" id="ARBA00022448"/>
    </source>
</evidence>
<keyword evidence="9 14" id="KW-0238">DNA-binding</keyword>
<proteinExistence type="predicted"/>
<keyword evidence="3" id="KW-0813">Transport</keyword>
<dbReference type="GO" id="GO:0005829">
    <property type="term" value="C:cytosol"/>
    <property type="evidence" value="ECO:0007669"/>
    <property type="project" value="TreeGrafter"/>
</dbReference>
<dbReference type="PROSITE" id="PS51755">
    <property type="entry name" value="OMPR_PHOB"/>
    <property type="match status" value="1"/>
</dbReference>
<keyword evidence="4" id="KW-0963">Cytoplasm</keyword>
<evidence type="ECO:0000256" key="12">
    <source>
        <dbReference type="ARBA" id="ARBA00024735"/>
    </source>
</evidence>
<feature type="DNA-binding region" description="OmpR/PhoB-type" evidence="14">
    <location>
        <begin position="130"/>
        <end position="228"/>
    </location>
</feature>
<dbReference type="SMART" id="SM00862">
    <property type="entry name" value="Trans_reg_C"/>
    <property type="match status" value="1"/>
</dbReference>
<dbReference type="GO" id="GO:0006817">
    <property type="term" value="P:phosphate ion transport"/>
    <property type="evidence" value="ECO:0007669"/>
    <property type="project" value="UniProtKB-KW"/>
</dbReference>
<dbReference type="InterPro" id="IPR001789">
    <property type="entry name" value="Sig_transdc_resp-reg_receiver"/>
</dbReference>
<comment type="function">
    <text evidence="12">This protein is a positive regulator for the phosphate regulon. Transcription of this operon is positively regulated by PhoB and PhoR when phosphate is limited.</text>
</comment>
<evidence type="ECO:0000256" key="8">
    <source>
        <dbReference type="ARBA" id="ARBA00023015"/>
    </source>
</evidence>
<dbReference type="Gene3D" id="1.10.10.10">
    <property type="entry name" value="Winged helix-like DNA-binding domain superfamily/Winged helix DNA-binding domain"/>
    <property type="match status" value="1"/>
</dbReference>
<accession>A0A177MR65</accession>
<feature type="modified residue" description="4-aspartylphosphate" evidence="13">
    <location>
        <position position="54"/>
    </location>
</feature>
<dbReference type="GO" id="GO:0032993">
    <property type="term" value="C:protein-DNA complex"/>
    <property type="evidence" value="ECO:0007669"/>
    <property type="project" value="TreeGrafter"/>
</dbReference>
<evidence type="ECO:0000259" key="15">
    <source>
        <dbReference type="PROSITE" id="PS50110"/>
    </source>
</evidence>
<dbReference type="InterPro" id="IPR001867">
    <property type="entry name" value="OmpR/PhoB-type_DNA-bd"/>
</dbReference>
<dbReference type="PROSITE" id="PS50110">
    <property type="entry name" value="RESPONSE_REGULATORY"/>
    <property type="match status" value="1"/>
</dbReference>
<feature type="domain" description="OmpR/PhoB-type" evidence="16">
    <location>
        <begin position="130"/>
        <end position="228"/>
    </location>
</feature>
<dbReference type="PANTHER" id="PTHR48111">
    <property type="entry name" value="REGULATOR OF RPOS"/>
    <property type="match status" value="1"/>
</dbReference>
<evidence type="ECO:0000256" key="10">
    <source>
        <dbReference type="ARBA" id="ARBA00023159"/>
    </source>
</evidence>
<dbReference type="Gene3D" id="6.10.250.690">
    <property type="match status" value="1"/>
</dbReference>
<evidence type="ECO:0000256" key="11">
    <source>
        <dbReference type="ARBA" id="ARBA00023163"/>
    </source>
</evidence>
<dbReference type="InterPro" id="IPR036388">
    <property type="entry name" value="WH-like_DNA-bd_sf"/>
</dbReference>
<dbReference type="CDD" id="cd00383">
    <property type="entry name" value="trans_reg_C"/>
    <property type="match status" value="1"/>
</dbReference>
<sequence>MSNLKILVVEDEEAIREMLVMVLEQANLTVIAVGSAEQARESLADNMVDLIILDWMLPGISGVELARRLKNEPGYKELPIILLTARGEEEDKIRGLEIGADDYVTKPFSPKELIARIKAVMRRSGKLSESGLLSVGDLTLDAEQHKLTIAGRSLEVSPTEFRLMQFFMTNPDKVYSRTHLLDQVWGRSVYIEERTVDVHIRRLRKILAEYGREELIQTVRGFGYRFSMAD</sequence>
<keyword evidence="8" id="KW-0805">Transcription regulation</keyword>
<dbReference type="FunFam" id="3.40.50.2300:FF:000001">
    <property type="entry name" value="DNA-binding response regulator PhoB"/>
    <property type="match status" value="1"/>
</dbReference>
<evidence type="ECO:0000256" key="4">
    <source>
        <dbReference type="ARBA" id="ARBA00022490"/>
    </source>
</evidence>
<dbReference type="GO" id="GO:0000156">
    <property type="term" value="F:phosphorelay response regulator activity"/>
    <property type="evidence" value="ECO:0007669"/>
    <property type="project" value="InterPro"/>
</dbReference>
<dbReference type="AlphaFoldDB" id="A0A177MR65"/>
<dbReference type="RefSeq" id="WP_020484611.1">
    <property type="nucleotide sequence ID" value="NZ_LUUH01000024.1"/>
</dbReference>
<evidence type="ECO:0000256" key="6">
    <source>
        <dbReference type="ARBA" id="ARBA00022592"/>
    </source>
</evidence>
<dbReference type="CDD" id="cd17618">
    <property type="entry name" value="REC_OmpR_PhoB"/>
    <property type="match status" value="1"/>
</dbReference>
<keyword evidence="10" id="KW-0010">Activator</keyword>
<reference evidence="18" key="1">
    <citation type="submission" date="2016-03" db="EMBL/GenBank/DDBJ databases">
        <authorList>
            <person name="Heylen K."/>
            <person name="De Vos P."/>
            <person name="Vekeman B."/>
        </authorList>
    </citation>
    <scope>NUCLEOTIDE SEQUENCE [LARGE SCALE GENOMIC DNA]</scope>
    <source>
        <strain evidence="18">R-45371</strain>
    </source>
</reference>
<dbReference type="FunFam" id="1.10.10.10:FF:000011">
    <property type="entry name" value="Phosphate regulon transcriptional regulator PhoB"/>
    <property type="match status" value="1"/>
</dbReference>
<dbReference type="Pfam" id="PF00072">
    <property type="entry name" value="Response_reg"/>
    <property type="match status" value="1"/>
</dbReference>
<dbReference type="NCBIfam" id="TIGR02154">
    <property type="entry name" value="PhoB"/>
    <property type="match status" value="1"/>
</dbReference>
<feature type="domain" description="Response regulatory" evidence="15">
    <location>
        <begin position="5"/>
        <end position="121"/>
    </location>
</feature>
<dbReference type="InterPro" id="IPR011006">
    <property type="entry name" value="CheY-like_superfamily"/>
</dbReference>
<dbReference type="InterPro" id="IPR039420">
    <property type="entry name" value="WalR-like"/>
</dbReference>
<comment type="subcellular location">
    <subcellularLocation>
        <location evidence="1">Cytoplasm</location>
    </subcellularLocation>
</comment>
<keyword evidence="6" id="KW-0592">Phosphate transport</keyword>
<gene>
    <name evidence="17" type="ORF">A1353_05800</name>
</gene>
<evidence type="ECO:0000313" key="17">
    <source>
        <dbReference type="EMBL" id="OAI08151.1"/>
    </source>
</evidence>
<comment type="caution">
    <text evidence="17">The sequence shown here is derived from an EMBL/GenBank/DDBJ whole genome shotgun (WGS) entry which is preliminary data.</text>
</comment>
<keyword evidence="11" id="KW-0804">Transcription</keyword>
<organism evidence="17 18">
    <name type="scientific">Methylomonas methanica</name>
    <dbReference type="NCBI Taxonomy" id="421"/>
    <lineage>
        <taxon>Bacteria</taxon>
        <taxon>Pseudomonadati</taxon>
        <taxon>Pseudomonadota</taxon>
        <taxon>Gammaproteobacteria</taxon>
        <taxon>Methylococcales</taxon>
        <taxon>Methylococcaceae</taxon>
        <taxon>Methylomonas</taxon>
    </lineage>
</organism>
<dbReference type="Pfam" id="PF00486">
    <property type="entry name" value="Trans_reg_C"/>
    <property type="match status" value="1"/>
</dbReference>
<dbReference type="InterPro" id="IPR011879">
    <property type="entry name" value="Sig_transdc_resp-reg_PhoB"/>
</dbReference>